<keyword evidence="3" id="KW-1185">Reference proteome</keyword>
<dbReference type="EnsemblFungi" id="PTTG_01496-t43_1">
    <property type="protein sequence ID" value="PTTG_01496-t43_1-p1"/>
    <property type="gene ID" value="PTTG_01496"/>
</dbReference>
<dbReference type="EMBL" id="ADAS02000001">
    <property type="protein sequence ID" value="OAV99864.1"/>
    <property type="molecule type" value="Genomic_DNA"/>
</dbReference>
<reference evidence="2" key="4">
    <citation type="submission" date="2025-05" db="UniProtKB">
        <authorList>
            <consortium name="EnsemblFungi"/>
        </authorList>
    </citation>
    <scope>IDENTIFICATION</scope>
    <source>
        <strain evidence="2">isolate 1-1 / race 1 (BBBD)</strain>
    </source>
</reference>
<reference evidence="1" key="1">
    <citation type="submission" date="2009-11" db="EMBL/GenBank/DDBJ databases">
        <authorList>
            <consortium name="The Broad Institute Genome Sequencing Platform"/>
            <person name="Ward D."/>
            <person name="Feldgarden M."/>
            <person name="Earl A."/>
            <person name="Young S.K."/>
            <person name="Zeng Q."/>
            <person name="Koehrsen M."/>
            <person name="Alvarado L."/>
            <person name="Berlin A."/>
            <person name="Bochicchio J."/>
            <person name="Borenstein D."/>
            <person name="Chapman S.B."/>
            <person name="Chen Z."/>
            <person name="Engels R."/>
            <person name="Freedman E."/>
            <person name="Gellesch M."/>
            <person name="Goldberg J."/>
            <person name="Griggs A."/>
            <person name="Gujja S."/>
            <person name="Heilman E."/>
            <person name="Heiman D."/>
            <person name="Hepburn T."/>
            <person name="Howarth C."/>
            <person name="Jen D."/>
            <person name="Larson L."/>
            <person name="Lewis B."/>
            <person name="Mehta T."/>
            <person name="Park D."/>
            <person name="Pearson M."/>
            <person name="Roberts A."/>
            <person name="Saif S."/>
            <person name="Shea T."/>
            <person name="Shenoy N."/>
            <person name="Sisk P."/>
            <person name="Stolte C."/>
            <person name="Sykes S."/>
            <person name="Thomson T."/>
            <person name="Walk T."/>
            <person name="White J."/>
            <person name="Yandava C."/>
            <person name="Izard J."/>
            <person name="Baranova O.V."/>
            <person name="Blanton J.M."/>
            <person name="Tanner A.C."/>
            <person name="Dewhirst F.E."/>
            <person name="Haas B."/>
            <person name="Nusbaum C."/>
            <person name="Birren B."/>
        </authorList>
    </citation>
    <scope>NUCLEOTIDE SEQUENCE [LARGE SCALE GENOMIC DNA]</scope>
    <source>
        <strain evidence="1">1-1 BBBD Race 1</strain>
    </source>
</reference>
<protein>
    <submittedName>
        <fullName evidence="1 2">Uncharacterized protein</fullName>
    </submittedName>
</protein>
<evidence type="ECO:0000313" key="1">
    <source>
        <dbReference type="EMBL" id="OAV99864.1"/>
    </source>
</evidence>
<name>A0A180H4Z7_PUCT1</name>
<sequence>MRSGGATVCGAERTFSVQAVQRGLSIGGAVIGGSRCSRSRSHQRVWLWPRWCVGSQHRRL</sequence>
<reference evidence="2 3" key="3">
    <citation type="journal article" date="2017" name="G3 (Bethesda)">
        <title>Comparative analysis highlights variable genome content of wheat rusts and divergence of the mating loci.</title>
        <authorList>
            <person name="Cuomo C.A."/>
            <person name="Bakkeren G."/>
            <person name="Khalil H.B."/>
            <person name="Panwar V."/>
            <person name="Joly D."/>
            <person name="Linning R."/>
            <person name="Sakthikumar S."/>
            <person name="Song X."/>
            <person name="Adiconis X."/>
            <person name="Fan L."/>
            <person name="Goldberg J.M."/>
            <person name="Levin J.Z."/>
            <person name="Young S."/>
            <person name="Zeng Q."/>
            <person name="Anikster Y."/>
            <person name="Bruce M."/>
            <person name="Wang M."/>
            <person name="Yin C."/>
            <person name="McCallum B."/>
            <person name="Szabo L.J."/>
            <person name="Hulbert S."/>
            <person name="Chen X."/>
            <person name="Fellers J.P."/>
        </authorList>
    </citation>
    <scope>NUCLEOTIDE SEQUENCE</scope>
    <source>
        <strain evidence="2">isolate 1-1 / race 1 (BBBD)</strain>
        <strain evidence="3">Isolate 1-1 / race 1 (BBBD)</strain>
    </source>
</reference>
<dbReference type="AlphaFoldDB" id="A0A180H4Z7"/>
<evidence type="ECO:0000313" key="3">
    <source>
        <dbReference type="Proteomes" id="UP000005240"/>
    </source>
</evidence>
<dbReference type="Proteomes" id="UP000005240">
    <property type="component" value="Unassembled WGS sequence"/>
</dbReference>
<gene>
    <name evidence="1" type="ORF">PTTG_01496</name>
</gene>
<accession>A0A180H4Z7</accession>
<reference evidence="1" key="2">
    <citation type="submission" date="2016-05" db="EMBL/GenBank/DDBJ databases">
        <title>Comparative analysis highlights variable genome content of wheat rusts and divergence of the mating loci.</title>
        <authorList>
            <person name="Cuomo C.A."/>
            <person name="Bakkeren G."/>
            <person name="Szabo L."/>
            <person name="Khalil H."/>
            <person name="Joly D."/>
            <person name="Goldberg J."/>
            <person name="Young S."/>
            <person name="Zeng Q."/>
            <person name="Fellers J."/>
        </authorList>
    </citation>
    <scope>NUCLEOTIDE SEQUENCE [LARGE SCALE GENOMIC DNA]</scope>
    <source>
        <strain evidence="1">1-1 BBBD Race 1</strain>
    </source>
</reference>
<proteinExistence type="predicted"/>
<feature type="non-terminal residue" evidence="1">
    <location>
        <position position="60"/>
    </location>
</feature>
<dbReference type="VEuPathDB" id="FungiDB:PTTG_01496"/>
<evidence type="ECO:0000313" key="2">
    <source>
        <dbReference type="EnsemblFungi" id="PTTG_01496-t43_1-p1"/>
    </source>
</evidence>
<organism evidence="1">
    <name type="scientific">Puccinia triticina (isolate 1-1 / race 1 (BBBD))</name>
    <name type="common">Brown leaf rust fungus</name>
    <dbReference type="NCBI Taxonomy" id="630390"/>
    <lineage>
        <taxon>Eukaryota</taxon>
        <taxon>Fungi</taxon>
        <taxon>Dikarya</taxon>
        <taxon>Basidiomycota</taxon>
        <taxon>Pucciniomycotina</taxon>
        <taxon>Pucciniomycetes</taxon>
        <taxon>Pucciniales</taxon>
        <taxon>Pucciniaceae</taxon>
        <taxon>Puccinia</taxon>
    </lineage>
</organism>